<feature type="domain" description="RRP12 HEAT" evidence="3">
    <location>
        <begin position="366"/>
        <end position="668"/>
    </location>
</feature>
<feature type="compositionally biased region" description="Basic residues" evidence="2">
    <location>
        <begin position="1155"/>
        <end position="1165"/>
    </location>
</feature>
<dbReference type="Pfam" id="PF25772">
    <property type="entry name" value="HEAT_RRP12_N"/>
    <property type="match status" value="1"/>
</dbReference>
<comment type="similarity">
    <text evidence="1">Belongs to the RRP12 family.</text>
</comment>
<feature type="compositionally biased region" description="Basic and acidic residues" evidence="2">
    <location>
        <begin position="1086"/>
        <end position="1099"/>
    </location>
</feature>
<dbReference type="Gene3D" id="1.25.10.10">
    <property type="entry name" value="Leucine-rich Repeat Variant"/>
    <property type="match status" value="1"/>
</dbReference>
<feature type="compositionally biased region" description="Basic and acidic residues" evidence="2">
    <location>
        <begin position="1107"/>
        <end position="1129"/>
    </location>
</feature>
<evidence type="ECO:0000313" key="5">
    <source>
        <dbReference type="EMBL" id="KAK1277193.1"/>
    </source>
</evidence>
<feature type="region of interest" description="Disordered" evidence="2">
    <location>
        <begin position="1034"/>
        <end position="1165"/>
    </location>
</feature>
<evidence type="ECO:0000256" key="1">
    <source>
        <dbReference type="ARBA" id="ARBA00007690"/>
    </source>
</evidence>
<reference evidence="5" key="1">
    <citation type="journal article" date="2023" name="Nat. Commun.">
        <title>Diploid and tetraploid genomes of Acorus and the evolution of monocots.</title>
        <authorList>
            <person name="Ma L."/>
            <person name="Liu K.W."/>
            <person name="Li Z."/>
            <person name="Hsiao Y.Y."/>
            <person name="Qi Y."/>
            <person name="Fu T."/>
            <person name="Tang G.D."/>
            <person name="Zhang D."/>
            <person name="Sun W.H."/>
            <person name="Liu D.K."/>
            <person name="Li Y."/>
            <person name="Chen G.Z."/>
            <person name="Liu X.D."/>
            <person name="Liao X.Y."/>
            <person name="Jiang Y.T."/>
            <person name="Yu X."/>
            <person name="Hao Y."/>
            <person name="Huang J."/>
            <person name="Zhao X.W."/>
            <person name="Ke S."/>
            <person name="Chen Y.Y."/>
            <person name="Wu W.L."/>
            <person name="Hsu J.L."/>
            <person name="Lin Y.F."/>
            <person name="Huang M.D."/>
            <person name="Li C.Y."/>
            <person name="Huang L."/>
            <person name="Wang Z.W."/>
            <person name="Zhao X."/>
            <person name="Zhong W.Y."/>
            <person name="Peng D.H."/>
            <person name="Ahmad S."/>
            <person name="Lan S."/>
            <person name="Zhang J.S."/>
            <person name="Tsai W.C."/>
            <person name="Van de Peer Y."/>
            <person name="Liu Z.J."/>
        </authorList>
    </citation>
    <scope>NUCLEOTIDE SEQUENCE</scope>
    <source>
        <strain evidence="5">SCP</strain>
    </source>
</reference>
<evidence type="ECO:0000313" key="6">
    <source>
        <dbReference type="Proteomes" id="UP001179952"/>
    </source>
</evidence>
<dbReference type="AlphaFoldDB" id="A0AAV9BMI2"/>
<accession>A0AAV9BMI2</accession>
<dbReference type="Pfam" id="PF08161">
    <property type="entry name" value="RRP12_HEAT"/>
    <property type="match status" value="1"/>
</dbReference>
<dbReference type="InterPro" id="IPR057860">
    <property type="entry name" value="HEAT_RRP12_N"/>
</dbReference>
<gene>
    <name evidence="5" type="ORF">QJS04_geneDACA007344</name>
</gene>
<dbReference type="InterPro" id="IPR011989">
    <property type="entry name" value="ARM-like"/>
</dbReference>
<evidence type="ECO:0000256" key="2">
    <source>
        <dbReference type="SAM" id="MobiDB-lite"/>
    </source>
</evidence>
<comment type="caution">
    <text evidence="5">The sequence shown here is derived from an EMBL/GenBank/DDBJ whole genome shotgun (WGS) entry which is preliminary data.</text>
</comment>
<dbReference type="PANTHER" id="PTHR48412:SF1">
    <property type="entry name" value="ARM REPEAT SUPERFAMILY PROTEIN"/>
    <property type="match status" value="1"/>
</dbReference>
<dbReference type="InterPro" id="IPR016024">
    <property type="entry name" value="ARM-type_fold"/>
</dbReference>
<protein>
    <recommendedName>
        <fullName evidence="7">RRP12-like protein</fullName>
    </recommendedName>
</protein>
<evidence type="ECO:0008006" key="7">
    <source>
        <dbReference type="Google" id="ProtNLM"/>
    </source>
</evidence>
<feature type="domain" description="RRP12 N-terminal HEAT" evidence="4">
    <location>
        <begin position="17"/>
        <end position="298"/>
    </location>
</feature>
<evidence type="ECO:0000259" key="4">
    <source>
        <dbReference type="Pfam" id="PF25772"/>
    </source>
</evidence>
<dbReference type="PANTHER" id="PTHR48412">
    <property type="entry name" value="ARM REPEAT SUPERFAMILY PROTEIN"/>
    <property type="match status" value="1"/>
</dbReference>
<dbReference type="EMBL" id="JAUJYN010000002">
    <property type="protein sequence ID" value="KAK1277193.1"/>
    <property type="molecule type" value="Genomic_DNA"/>
</dbReference>
<keyword evidence="6" id="KW-1185">Reference proteome</keyword>
<dbReference type="InterPro" id="IPR012978">
    <property type="entry name" value="HEAT_RRP12"/>
</dbReference>
<feature type="compositionally biased region" description="Basic and acidic residues" evidence="2">
    <location>
        <begin position="1035"/>
        <end position="1050"/>
    </location>
</feature>
<organism evidence="5 6">
    <name type="scientific">Acorus gramineus</name>
    <name type="common">Dwarf sweet flag</name>
    <dbReference type="NCBI Taxonomy" id="55184"/>
    <lineage>
        <taxon>Eukaryota</taxon>
        <taxon>Viridiplantae</taxon>
        <taxon>Streptophyta</taxon>
        <taxon>Embryophyta</taxon>
        <taxon>Tracheophyta</taxon>
        <taxon>Spermatophyta</taxon>
        <taxon>Magnoliopsida</taxon>
        <taxon>Liliopsida</taxon>
        <taxon>Acoraceae</taxon>
        <taxon>Acorus</taxon>
    </lineage>
</organism>
<proteinExistence type="inferred from homology"/>
<dbReference type="SUPFAM" id="SSF48371">
    <property type="entry name" value="ARM repeat"/>
    <property type="match status" value="2"/>
</dbReference>
<reference evidence="5" key="2">
    <citation type="submission" date="2023-06" db="EMBL/GenBank/DDBJ databases">
        <authorList>
            <person name="Ma L."/>
            <person name="Liu K.-W."/>
            <person name="Li Z."/>
            <person name="Hsiao Y.-Y."/>
            <person name="Qi Y."/>
            <person name="Fu T."/>
            <person name="Tang G."/>
            <person name="Zhang D."/>
            <person name="Sun W.-H."/>
            <person name="Liu D.-K."/>
            <person name="Li Y."/>
            <person name="Chen G.-Z."/>
            <person name="Liu X.-D."/>
            <person name="Liao X.-Y."/>
            <person name="Jiang Y.-T."/>
            <person name="Yu X."/>
            <person name="Hao Y."/>
            <person name="Huang J."/>
            <person name="Zhao X.-W."/>
            <person name="Ke S."/>
            <person name="Chen Y.-Y."/>
            <person name="Wu W.-L."/>
            <person name="Hsu J.-L."/>
            <person name="Lin Y.-F."/>
            <person name="Huang M.-D."/>
            <person name="Li C.-Y."/>
            <person name="Huang L."/>
            <person name="Wang Z.-W."/>
            <person name="Zhao X."/>
            <person name="Zhong W.-Y."/>
            <person name="Peng D.-H."/>
            <person name="Ahmad S."/>
            <person name="Lan S."/>
            <person name="Zhang J.-S."/>
            <person name="Tsai W.-C."/>
            <person name="Van De Peer Y."/>
            <person name="Liu Z.-J."/>
        </authorList>
    </citation>
    <scope>NUCLEOTIDE SEQUENCE</scope>
    <source>
        <strain evidence="5">SCP</strain>
        <tissue evidence="5">Leaves</tissue>
    </source>
</reference>
<sequence length="1165" mass="129299">MVFPSISLPKPSSMEEELEEPTLPVAGDVCLALMDRYGRSSAAQHRHLCATAAAMRSLLEEEQLPLTPPSYFAAAIDSLIHSHSELDAVSVSALSAFLSVLLPSLPARSLPPGRASDAALALIGFLRVPPENLMCSASVRSMVGSLGFLISCIDSEDWEAIRRGFNLLLEFAVDKRPKVRRCAQVCIEKNLKYFEKSVIKKKASKAVLSSFNGCLHLACDMNALVIENGSASKGVTCPEHLEVLHMLSAVKALVPVLSRKVIQKILSSVCMFLGPRFSMITRHIHSLIEVIFKHSGNENISFEADEIVHNLSSYVTSIEKKPIDTVMSAMTLLKSALDKLHALDPSTWSKNLPLVFNHIAGFLNSEANISSHAANILKEIISCHIERSTFLVSGIQLLNDNINNSEANSLISICSALENMLGAWNIIPDEHTLAVISDLFLKLGECAHLFMKGIVLKLSKWAVDLNDDVPGKEHLQKCIGSAVIALGPEKMLLLLPITLHSENLTCSNPWLIPILKKYVIGASLQFFMEHVVPLAKSLKKACSEAQKSPKLLELQSSVQGLWGLLPAFCNYTTDTSKSIKSVVSCLIAMFNDDPSTHEMISIALQVLVNQNRGVIMAKQKSEEDVVEDCNTELQAAPSYYSRKIASKNLHALSLNSMDVIQILTEVFFKSPPAKRAYLKETIGCMASIAQKSDTQQFFVSLLENFEPDNIVAEASENHMEKGADQEQDGETTANGHGVAQRSMMIELASCFVEGASEEFINMIFDYIKFSLLDDGLCQFEAYFTLSRIFKEHVWFFHSRFDELRDLLFGAKKPADIMTLRMRLSCYHFLLVHLLKSDEKKMSKKAFLVLNEIIVTLKDSNEEVRKSAYDILIIISGNLKNSMLSNPEQPLQRFFTMIMGYLSGSSPHITSGAVSALSLLIYKNTGVWFSVPELVPSVLALLQSKANEVIKAVLGFAKVLVSCLHAQDLQNFLSAIVNAILPWSSVSKNHFRSKVKIILEIMIRKCGLSSVDLVTPEKYKGFVKSVVEQHQVTSKEAVKHEVGKKQEDASMFKKRKRRESIGSMAVNHPQSSENPKGGRRQNIYRGETSRTKYPKYDSGKGRKSKWTANKDENRRDAYKKPGRVGKEKNTSRNRGTKKFFKPGPPSRSAEASSKFQKQKKVGKHMT</sequence>
<dbReference type="Proteomes" id="UP001179952">
    <property type="component" value="Unassembled WGS sequence"/>
</dbReference>
<evidence type="ECO:0000259" key="3">
    <source>
        <dbReference type="Pfam" id="PF08161"/>
    </source>
</evidence>
<name>A0AAV9BMI2_ACOGR</name>